<evidence type="ECO:0000256" key="3">
    <source>
        <dbReference type="ARBA" id="ARBA00022824"/>
    </source>
</evidence>
<evidence type="ECO:0000256" key="4">
    <source>
        <dbReference type="ARBA" id="ARBA00022989"/>
    </source>
</evidence>
<comment type="subcellular location">
    <subcellularLocation>
        <location evidence="1">Endoplasmic reticulum membrane</location>
        <topology evidence="1">Multi-pass membrane protein</topology>
    </subcellularLocation>
</comment>
<dbReference type="OrthoDB" id="19981at2759"/>
<evidence type="ECO:0000313" key="7">
    <source>
        <dbReference type="EMBL" id="PRT56367.1"/>
    </source>
</evidence>
<comment type="caution">
    <text evidence="7">The sequence shown here is derived from an EMBL/GenBank/DDBJ whole genome shotgun (WGS) entry which is preliminary data.</text>
</comment>
<dbReference type="PANTHER" id="PTHR31394:SF1">
    <property type="entry name" value="TRANSMEMBRANE PROTEIN 199"/>
    <property type="match status" value="1"/>
</dbReference>
<dbReference type="RefSeq" id="XP_024666312.1">
    <property type="nucleotide sequence ID" value="XM_024810544.1"/>
</dbReference>
<keyword evidence="5 6" id="KW-0472">Membrane</keyword>
<evidence type="ECO:0000256" key="2">
    <source>
        <dbReference type="ARBA" id="ARBA00022692"/>
    </source>
</evidence>
<proteinExistence type="predicted"/>
<name>A0A2T0FN20_9ASCO</name>
<dbReference type="Proteomes" id="UP000238350">
    <property type="component" value="Unassembled WGS sequence"/>
</dbReference>
<dbReference type="EMBL" id="NDIQ01000022">
    <property type="protein sequence ID" value="PRT56367.1"/>
    <property type="molecule type" value="Genomic_DNA"/>
</dbReference>
<evidence type="ECO:0000256" key="5">
    <source>
        <dbReference type="ARBA" id="ARBA00023136"/>
    </source>
</evidence>
<dbReference type="GO" id="GO:0070072">
    <property type="term" value="P:vacuolar proton-transporting V-type ATPase complex assembly"/>
    <property type="evidence" value="ECO:0007669"/>
    <property type="project" value="InterPro"/>
</dbReference>
<evidence type="ECO:0000256" key="1">
    <source>
        <dbReference type="ARBA" id="ARBA00004477"/>
    </source>
</evidence>
<dbReference type="GeneID" id="36517735"/>
<keyword evidence="8" id="KW-1185">Reference proteome</keyword>
<accession>A0A2T0FN20</accession>
<keyword evidence="4 6" id="KW-1133">Transmembrane helix</keyword>
<keyword evidence="3" id="KW-0256">Endoplasmic reticulum</keyword>
<organism evidence="7 8">
    <name type="scientific">Wickerhamiella sorbophila</name>
    <dbReference type="NCBI Taxonomy" id="45607"/>
    <lineage>
        <taxon>Eukaryota</taxon>
        <taxon>Fungi</taxon>
        <taxon>Dikarya</taxon>
        <taxon>Ascomycota</taxon>
        <taxon>Saccharomycotina</taxon>
        <taxon>Dipodascomycetes</taxon>
        <taxon>Dipodascales</taxon>
        <taxon>Trichomonascaceae</taxon>
        <taxon>Wickerhamiella</taxon>
    </lineage>
</organism>
<dbReference type="AlphaFoldDB" id="A0A2T0FN20"/>
<evidence type="ECO:0000256" key="6">
    <source>
        <dbReference type="SAM" id="Phobius"/>
    </source>
</evidence>
<evidence type="ECO:0000313" key="8">
    <source>
        <dbReference type="Proteomes" id="UP000238350"/>
    </source>
</evidence>
<keyword evidence="2 6" id="KW-0812">Transmembrane</keyword>
<dbReference type="PANTHER" id="PTHR31394">
    <property type="entry name" value="TRANSMEMBRANE PROTEIN 199"/>
    <property type="match status" value="1"/>
</dbReference>
<dbReference type="Pfam" id="PF11712">
    <property type="entry name" value="Vma12"/>
    <property type="match status" value="1"/>
</dbReference>
<dbReference type="InterPro" id="IPR021013">
    <property type="entry name" value="ATPase_Vma12"/>
</dbReference>
<sequence length="246" mass="28184">MHSISHMSQTLFSAQAQVSGLRCSVVSMKLKRTQTINLALQREAGTTPFENAQLLGDAWIDHKYLIELSRSAAIPLMQLVRGTSVYFEPKPVVEKSQEYLDLMSELRLRQQEKEYQELIGRNEEQTVIKPGTIEAKALKEEVTTIFNITISVVAVAWAIWKWTPYWSVQSRTLACLFGSILILVAEVVVYLGYRRRVNDARNTAKVLKEKRKIIQTLPIDPVESIEEEEVLKTESKTTQADVRRRY</sequence>
<dbReference type="GO" id="GO:0005789">
    <property type="term" value="C:endoplasmic reticulum membrane"/>
    <property type="evidence" value="ECO:0007669"/>
    <property type="project" value="UniProtKB-SubCell"/>
</dbReference>
<feature type="transmembrane region" description="Helical" evidence="6">
    <location>
        <begin position="142"/>
        <end position="160"/>
    </location>
</feature>
<reference evidence="7 8" key="1">
    <citation type="submission" date="2017-04" db="EMBL/GenBank/DDBJ databases">
        <title>Genome sequencing of [Candida] sorbophila.</title>
        <authorList>
            <person name="Ahn J.O."/>
        </authorList>
    </citation>
    <scope>NUCLEOTIDE SEQUENCE [LARGE SCALE GENOMIC DNA]</scope>
    <source>
        <strain evidence="7 8">DS02</strain>
    </source>
</reference>
<feature type="transmembrane region" description="Helical" evidence="6">
    <location>
        <begin position="172"/>
        <end position="193"/>
    </location>
</feature>
<protein>
    <submittedName>
        <fullName evidence="7">Vacuolar ATPase assembly integral membrane protein VPH2</fullName>
    </submittedName>
</protein>
<gene>
    <name evidence="7" type="ORF">B9G98_03987</name>
</gene>